<proteinExistence type="predicted"/>
<evidence type="ECO:0000313" key="2">
    <source>
        <dbReference type="Proteomes" id="UP001219934"/>
    </source>
</evidence>
<organism evidence="1 2">
    <name type="scientific">Pogonophryne albipinna</name>
    <dbReference type="NCBI Taxonomy" id="1090488"/>
    <lineage>
        <taxon>Eukaryota</taxon>
        <taxon>Metazoa</taxon>
        <taxon>Chordata</taxon>
        <taxon>Craniata</taxon>
        <taxon>Vertebrata</taxon>
        <taxon>Euteleostomi</taxon>
        <taxon>Actinopterygii</taxon>
        <taxon>Neopterygii</taxon>
        <taxon>Teleostei</taxon>
        <taxon>Neoteleostei</taxon>
        <taxon>Acanthomorphata</taxon>
        <taxon>Eupercaria</taxon>
        <taxon>Perciformes</taxon>
        <taxon>Notothenioidei</taxon>
        <taxon>Pogonophryne</taxon>
    </lineage>
</organism>
<name>A0AAD6B1D7_9TELE</name>
<protein>
    <submittedName>
        <fullName evidence="1">Uncharacterized protein</fullName>
    </submittedName>
</protein>
<feature type="non-terminal residue" evidence="1">
    <location>
        <position position="65"/>
    </location>
</feature>
<evidence type="ECO:0000313" key="1">
    <source>
        <dbReference type="EMBL" id="KAJ4933876.1"/>
    </source>
</evidence>
<reference evidence="1" key="1">
    <citation type="submission" date="2022-11" db="EMBL/GenBank/DDBJ databases">
        <title>Chromosome-level genome of Pogonophryne albipinna.</title>
        <authorList>
            <person name="Jo E."/>
        </authorList>
    </citation>
    <scope>NUCLEOTIDE SEQUENCE</scope>
    <source>
        <strain evidence="1">SGF0006</strain>
        <tissue evidence="1">Muscle</tissue>
    </source>
</reference>
<gene>
    <name evidence="1" type="ORF">JOQ06_006685</name>
</gene>
<dbReference type="Proteomes" id="UP001219934">
    <property type="component" value="Unassembled WGS sequence"/>
</dbReference>
<sequence length="65" mass="6972">MELSVGGEESTAPPGCLVVKAAQENQPAQGPVQMDLGGFGVAGGNNFWQDFKTCWKLSRNVELYI</sequence>
<keyword evidence="2" id="KW-1185">Reference proteome</keyword>
<accession>A0AAD6B1D7</accession>
<dbReference type="AlphaFoldDB" id="A0AAD6B1D7"/>
<comment type="caution">
    <text evidence="1">The sequence shown here is derived from an EMBL/GenBank/DDBJ whole genome shotgun (WGS) entry which is preliminary data.</text>
</comment>
<dbReference type="EMBL" id="JAPTMU010000012">
    <property type="protein sequence ID" value="KAJ4933876.1"/>
    <property type="molecule type" value="Genomic_DNA"/>
</dbReference>